<keyword evidence="7" id="KW-1185">Reference proteome</keyword>
<evidence type="ECO:0000256" key="2">
    <source>
        <dbReference type="ARBA" id="ARBA00022857"/>
    </source>
</evidence>
<dbReference type="GO" id="GO:0008703">
    <property type="term" value="F:5-amino-6-(5-phosphoribosylamino)uracil reductase activity"/>
    <property type="evidence" value="ECO:0007669"/>
    <property type="project" value="InterPro"/>
</dbReference>
<evidence type="ECO:0000256" key="4">
    <source>
        <dbReference type="SAM" id="MobiDB-lite"/>
    </source>
</evidence>
<feature type="region of interest" description="Disordered" evidence="4">
    <location>
        <begin position="1"/>
        <end position="21"/>
    </location>
</feature>
<feature type="domain" description="Bacterial bifunctional deaminase-reductase C-terminal" evidence="5">
    <location>
        <begin position="56"/>
        <end position="253"/>
    </location>
</feature>
<dbReference type="InterPro" id="IPR024072">
    <property type="entry name" value="DHFR-like_dom_sf"/>
</dbReference>
<dbReference type="AlphaFoldDB" id="A0A7C9LD36"/>
<keyword evidence="2" id="KW-0521">NADP</keyword>
<keyword evidence="3" id="KW-0560">Oxidoreductase</keyword>
<comment type="pathway">
    <text evidence="1">Cofactor biosynthesis; riboflavin biosynthesis.</text>
</comment>
<comment type="caution">
    <text evidence="6">The sequence shown here is derived from an EMBL/GenBank/DDBJ whole genome shotgun (WGS) entry which is preliminary data.</text>
</comment>
<dbReference type="PANTHER" id="PTHR38011">
    <property type="entry name" value="DIHYDROFOLATE REDUCTASE FAMILY PROTEIN (AFU_ORTHOLOGUE AFUA_8G06820)"/>
    <property type="match status" value="1"/>
</dbReference>
<dbReference type="Gene3D" id="3.40.430.10">
    <property type="entry name" value="Dihydrofolate Reductase, subunit A"/>
    <property type="match status" value="1"/>
</dbReference>
<dbReference type="Pfam" id="PF01872">
    <property type="entry name" value="RibD_C"/>
    <property type="match status" value="1"/>
</dbReference>
<dbReference type="EMBL" id="WODA01000016">
    <property type="protein sequence ID" value="MUN07192.1"/>
    <property type="molecule type" value="Genomic_DNA"/>
</dbReference>
<accession>A0A7C9LD36</accession>
<dbReference type="GO" id="GO:0009231">
    <property type="term" value="P:riboflavin biosynthetic process"/>
    <property type="evidence" value="ECO:0007669"/>
    <property type="project" value="InterPro"/>
</dbReference>
<dbReference type="OrthoDB" id="5243299at2"/>
<dbReference type="InterPro" id="IPR002734">
    <property type="entry name" value="RibDG_C"/>
</dbReference>
<proteinExistence type="predicted"/>
<name>A0A7C9LD36_9MICO</name>
<organism evidence="6 7">
    <name type="scientific">Agromyces luteolus</name>
    <dbReference type="NCBI Taxonomy" id="88373"/>
    <lineage>
        <taxon>Bacteria</taxon>
        <taxon>Bacillati</taxon>
        <taxon>Actinomycetota</taxon>
        <taxon>Actinomycetes</taxon>
        <taxon>Micrococcales</taxon>
        <taxon>Microbacteriaceae</taxon>
        <taxon>Agromyces</taxon>
    </lineage>
</organism>
<dbReference type="PANTHER" id="PTHR38011:SF7">
    <property type="entry name" value="2,5-DIAMINO-6-RIBOSYLAMINO-4(3H)-PYRIMIDINONE 5'-PHOSPHATE REDUCTASE"/>
    <property type="match status" value="1"/>
</dbReference>
<gene>
    <name evidence="6" type="ORF">GLX25_08680</name>
</gene>
<dbReference type="InterPro" id="IPR050765">
    <property type="entry name" value="Riboflavin_Biosynth_HTPR"/>
</dbReference>
<sequence length="268" mass="27913">MARAGVPRAQPGAGRRHMSAGITAADRRPFDADRMHASYAVDVVDAGGGSDSVFCRANMVESLDGAATLGGRSGGLGDPEDQRLMSVLRSHADVVLVGSGTVRAEGYGGAAVVEADAAWRTARGRDAQPRFAVVSSRLGLEPRHPFFADSAARPIVVTSDAAPPDRRDALARVADVIVAGDRRVDLAAAFAELGRRGLRSILTEGGPGLLGALAEADLVDELCVTLSPVLVGGAAPRISGSAEERPRAMRLVHAIAGERMLFLRYARS</sequence>
<evidence type="ECO:0000313" key="6">
    <source>
        <dbReference type="EMBL" id="MUN07192.1"/>
    </source>
</evidence>
<evidence type="ECO:0000256" key="1">
    <source>
        <dbReference type="ARBA" id="ARBA00005104"/>
    </source>
</evidence>
<protein>
    <submittedName>
        <fullName evidence="6">Pyrimidine reductase family protein</fullName>
    </submittedName>
</protein>
<evidence type="ECO:0000259" key="5">
    <source>
        <dbReference type="Pfam" id="PF01872"/>
    </source>
</evidence>
<dbReference type="SUPFAM" id="SSF53597">
    <property type="entry name" value="Dihydrofolate reductase-like"/>
    <property type="match status" value="1"/>
</dbReference>
<evidence type="ECO:0000313" key="7">
    <source>
        <dbReference type="Proteomes" id="UP000480122"/>
    </source>
</evidence>
<dbReference type="NCBIfam" id="NF010663">
    <property type="entry name" value="PRK14059.1-1"/>
    <property type="match status" value="1"/>
</dbReference>
<dbReference type="Proteomes" id="UP000480122">
    <property type="component" value="Unassembled WGS sequence"/>
</dbReference>
<reference evidence="6 7" key="1">
    <citation type="submission" date="2019-11" db="EMBL/GenBank/DDBJ databases">
        <title>Agromyces kandeliae sp. nov., isolated from mangrove soil.</title>
        <authorList>
            <person name="Wang R."/>
        </authorList>
    </citation>
    <scope>NUCLEOTIDE SEQUENCE [LARGE SCALE GENOMIC DNA]</scope>
    <source>
        <strain evidence="6 7">JCM 11431</strain>
    </source>
</reference>
<evidence type="ECO:0000256" key="3">
    <source>
        <dbReference type="ARBA" id="ARBA00023002"/>
    </source>
</evidence>